<organism evidence="5 6">
    <name type="scientific">Datura stramonium</name>
    <name type="common">Jimsonweed</name>
    <name type="synonym">Common thornapple</name>
    <dbReference type="NCBI Taxonomy" id="4076"/>
    <lineage>
        <taxon>Eukaryota</taxon>
        <taxon>Viridiplantae</taxon>
        <taxon>Streptophyta</taxon>
        <taxon>Embryophyta</taxon>
        <taxon>Tracheophyta</taxon>
        <taxon>Spermatophyta</taxon>
        <taxon>Magnoliopsida</taxon>
        <taxon>eudicotyledons</taxon>
        <taxon>Gunneridae</taxon>
        <taxon>Pentapetalae</taxon>
        <taxon>asterids</taxon>
        <taxon>lamiids</taxon>
        <taxon>Solanales</taxon>
        <taxon>Solanaceae</taxon>
        <taxon>Solanoideae</taxon>
        <taxon>Datureae</taxon>
        <taxon>Datura</taxon>
    </lineage>
</organism>
<protein>
    <submittedName>
        <fullName evidence="5">Uncharacterized protein</fullName>
    </submittedName>
</protein>
<proteinExistence type="inferred from homology"/>
<accession>A0ABS8RPN6</accession>
<dbReference type="Pfam" id="PF00657">
    <property type="entry name" value="Lipase_GDSL"/>
    <property type="match status" value="1"/>
</dbReference>
<dbReference type="InterPro" id="IPR001087">
    <property type="entry name" value="GDSL"/>
</dbReference>
<dbReference type="SUPFAM" id="SSF52266">
    <property type="entry name" value="SGNH hydrolase"/>
    <property type="match status" value="1"/>
</dbReference>
<dbReference type="InterPro" id="IPR035669">
    <property type="entry name" value="SGNH_plant_lipase-like"/>
</dbReference>
<comment type="caution">
    <text evidence="5">The sequence shown here is derived from an EMBL/GenBank/DDBJ whole genome shotgun (WGS) entry which is preliminary data.</text>
</comment>
<evidence type="ECO:0000256" key="1">
    <source>
        <dbReference type="ARBA" id="ARBA00008668"/>
    </source>
</evidence>
<sequence length="396" mass="43733">MAASSSLKLYSWSTAIVFFFLVINYNFENIEGCFNSIISFGDSLADTGNGLYLSLNKSPSTPPPHFAVPPYGETFFHRPTGRFSDGRLVIDFIAESLGLPLVPAYLGDERNNVKFRQGVNFAVGGATALDSAYLWDKGVRSSNNVSLGTQLGWFKQMMSSFCKYPSECKEFLRKSLILVGEIGGNDINYGFLGNSTKEEVESYVPAVINTISSAIQELIELGASTLLVPGDLPIGCSTSYLTKFMHSDEEHYDSKTGCINWLNEFSQKYNELLQKELHLLREIHPSATIIYADYYNAAMQFYASPNSHGFKKGALVACCGAGGPYNFKFSAVCGDPPARNICRDTSVYASWDGMHFTEAAYKWIAIGLLQGTFTFPSLPKICTLFNPNHVNLFHDS</sequence>
<evidence type="ECO:0000256" key="4">
    <source>
        <dbReference type="ARBA" id="ARBA00023180"/>
    </source>
</evidence>
<name>A0ABS8RPN6_DATST</name>
<dbReference type="Gene3D" id="3.40.50.1110">
    <property type="entry name" value="SGNH hydrolase"/>
    <property type="match status" value="1"/>
</dbReference>
<dbReference type="PANTHER" id="PTHR22835:SF683">
    <property type="entry name" value="OS05G0506800 PROTEIN"/>
    <property type="match status" value="1"/>
</dbReference>
<keyword evidence="6" id="KW-1185">Reference proteome</keyword>
<keyword evidence="4" id="KW-0325">Glycoprotein</keyword>
<comment type="similarity">
    <text evidence="1">Belongs to the 'GDSL' lipolytic enzyme family.</text>
</comment>
<keyword evidence="3" id="KW-0378">Hydrolase</keyword>
<dbReference type="PANTHER" id="PTHR22835">
    <property type="entry name" value="ZINC FINGER FYVE DOMAIN CONTAINING PROTEIN"/>
    <property type="match status" value="1"/>
</dbReference>
<evidence type="ECO:0000313" key="6">
    <source>
        <dbReference type="Proteomes" id="UP000823775"/>
    </source>
</evidence>
<gene>
    <name evidence="5" type="ORF">HAX54_044171</name>
</gene>
<evidence type="ECO:0000313" key="5">
    <source>
        <dbReference type="EMBL" id="MCD7448567.1"/>
    </source>
</evidence>
<dbReference type="Proteomes" id="UP000823775">
    <property type="component" value="Unassembled WGS sequence"/>
</dbReference>
<keyword evidence="2" id="KW-0732">Signal</keyword>
<dbReference type="CDD" id="cd01837">
    <property type="entry name" value="SGNH_plant_lipase_like"/>
    <property type="match status" value="1"/>
</dbReference>
<evidence type="ECO:0000256" key="3">
    <source>
        <dbReference type="ARBA" id="ARBA00022801"/>
    </source>
</evidence>
<dbReference type="EMBL" id="JACEIK010000067">
    <property type="protein sequence ID" value="MCD7448567.1"/>
    <property type="molecule type" value="Genomic_DNA"/>
</dbReference>
<dbReference type="InterPro" id="IPR036514">
    <property type="entry name" value="SGNH_hydro_sf"/>
</dbReference>
<evidence type="ECO:0000256" key="2">
    <source>
        <dbReference type="ARBA" id="ARBA00022729"/>
    </source>
</evidence>
<reference evidence="5 6" key="1">
    <citation type="journal article" date="2021" name="BMC Genomics">
        <title>Datura genome reveals duplications of psychoactive alkaloid biosynthetic genes and high mutation rate following tissue culture.</title>
        <authorList>
            <person name="Rajewski A."/>
            <person name="Carter-House D."/>
            <person name="Stajich J."/>
            <person name="Litt A."/>
        </authorList>
    </citation>
    <scope>NUCLEOTIDE SEQUENCE [LARGE SCALE GENOMIC DNA]</scope>
    <source>
        <strain evidence="5">AR-01</strain>
    </source>
</reference>